<evidence type="ECO:0000313" key="2">
    <source>
        <dbReference type="EMBL" id="MEQ2578664.1"/>
    </source>
</evidence>
<protein>
    <submittedName>
        <fullName evidence="2">Flavodoxin</fullName>
    </submittedName>
</protein>
<reference evidence="2 3" key="1">
    <citation type="submission" date="2024-03" db="EMBL/GenBank/DDBJ databases">
        <title>Human intestinal bacterial collection.</title>
        <authorList>
            <person name="Pauvert C."/>
            <person name="Hitch T.C.A."/>
            <person name="Clavel T."/>
        </authorList>
    </citation>
    <scope>NUCLEOTIDE SEQUENCE [LARGE SCALE GENOMIC DNA]</scope>
    <source>
        <strain evidence="2 3">CLA-AA-H78B</strain>
    </source>
</reference>
<gene>
    <name evidence="2" type="ORF">WMO62_07400</name>
</gene>
<name>A0ABV1I0G5_9FIRM</name>
<dbReference type="Gene3D" id="3.40.50.360">
    <property type="match status" value="1"/>
</dbReference>
<dbReference type="InterPro" id="IPR029039">
    <property type="entry name" value="Flavoprotein-like_sf"/>
</dbReference>
<dbReference type="SUPFAM" id="SSF52218">
    <property type="entry name" value="Flavoproteins"/>
    <property type="match status" value="1"/>
</dbReference>
<proteinExistence type="predicted"/>
<keyword evidence="3" id="KW-1185">Reference proteome</keyword>
<dbReference type="RefSeq" id="WP_349144265.1">
    <property type="nucleotide sequence ID" value="NZ_JBBMFC010000011.1"/>
</dbReference>
<evidence type="ECO:0000259" key="1">
    <source>
        <dbReference type="Pfam" id="PF12682"/>
    </source>
</evidence>
<feature type="domain" description="Flavodoxin-like" evidence="1">
    <location>
        <begin position="26"/>
        <end position="169"/>
    </location>
</feature>
<dbReference type="PANTHER" id="PTHR39201">
    <property type="entry name" value="EXPORTED PROTEIN-RELATED"/>
    <property type="match status" value="1"/>
</dbReference>
<dbReference type="EMBL" id="JBBMFC010000011">
    <property type="protein sequence ID" value="MEQ2578664.1"/>
    <property type="molecule type" value="Genomic_DNA"/>
</dbReference>
<dbReference type="Proteomes" id="UP001470288">
    <property type="component" value="Unassembled WGS sequence"/>
</dbReference>
<dbReference type="PANTHER" id="PTHR39201:SF1">
    <property type="entry name" value="FLAVODOXIN-LIKE DOMAIN-CONTAINING PROTEIN"/>
    <property type="match status" value="1"/>
</dbReference>
<accession>A0ABV1I0G5</accession>
<sequence>MSNILIAYFSRAGENYFGGEIRPVSIGNTKICAELLKESLDADAFEIEMKAPYSDNYRECVAQAREDLQKNHLPELKTMPESIADYDVVILGYPNYCSTIPMPVATFLDAYDFSGKKILPFCTNEGSGMGVSEADIKKYAPGADVEEGLSVNGSKARESKKLLEDWVKKLLG</sequence>
<dbReference type="InterPro" id="IPR008254">
    <property type="entry name" value="Flavodoxin/NO_synth"/>
</dbReference>
<dbReference type="Pfam" id="PF12682">
    <property type="entry name" value="Flavodoxin_4"/>
    <property type="match status" value="1"/>
</dbReference>
<organism evidence="2 3">
    <name type="scientific">Hominiventricola aquisgranensis</name>
    <dbReference type="NCBI Taxonomy" id="3133164"/>
    <lineage>
        <taxon>Bacteria</taxon>
        <taxon>Bacillati</taxon>
        <taxon>Bacillota</taxon>
        <taxon>Clostridia</taxon>
        <taxon>Lachnospirales</taxon>
        <taxon>Lachnospiraceae</taxon>
        <taxon>Hominiventricola</taxon>
    </lineage>
</organism>
<evidence type="ECO:0000313" key="3">
    <source>
        <dbReference type="Proteomes" id="UP001470288"/>
    </source>
</evidence>
<comment type="caution">
    <text evidence="2">The sequence shown here is derived from an EMBL/GenBank/DDBJ whole genome shotgun (WGS) entry which is preliminary data.</text>
</comment>